<gene>
    <name evidence="6" type="ORF">HNR59_001111</name>
</gene>
<dbReference type="Pfam" id="PF00884">
    <property type="entry name" value="Sulfatase"/>
    <property type="match status" value="1"/>
</dbReference>
<dbReference type="InterPro" id="IPR024607">
    <property type="entry name" value="Sulfatase_CS"/>
</dbReference>
<dbReference type="PANTHER" id="PTHR42693">
    <property type="entry name" value="ARYLSULFATASE FAMILY MEMBER"/>
    <property type="match status" value="1"/>
</dbReference>
<dbReference type="RefSeq" id="WP_183827108.1">
    <property type="nucleotide sequence ID" value="NZ_JACHEU010000001.1"/>
</dbReference>
<protein>
    <submittedName>
        <fullName evidence="6">Arylsulfatase A-like enzyme</fullName>
    </submittedName>
</protein>
<dbReference type="AlphaFoldDB" id="A0A7W9S0D0"/>
<dbReference type="Gene3D" id="3.40.720.10">
    <property type="entry name" value="Alkaline Phosphatase, subunit A"/>
    <property type="match status" value="1"/>
</dbReference>
<dbReference type="PROSITE" id="PS00523">
    <property type="entry name" value="SULFATASE_1"/>
    <property type="match status" value="1"/>
</dbReference>
<comment type="similarity">
    <text evidence="1">Belongs to the sulfatase family.</text>
</comment>
<organism evidence="6 7">
    <name type="scientific">Aquamicrobium lusatiense</name>
    <dbReference type="NCBI Taxonomy" id="89772"/>
    <lineage>
        <taxon>Bacteria</taxon>
        <taxon>Pseudomonadati</taxon>
        <taxon>Pseudomonadota</taxon>
        <taxon>Alphaproteobacteria</taxon>
        <taxon>Hyphomicrobiales</taxon>
        <taxon>Phyllobacteriaceae</taxon>
        <taxon>Aquamicrobium</taxon>
    </lineage>
</organism>
<name>A0A7W9S0D0_9HYPH</name>
<dbReference type="InterPro" id="IPR017850">
    <property type="entry name" value="Alkaline_phosphatase_core_sf"/>
</dbReference>
<dbReference type="GO" id="GO:0004065">
    <property type="term" value="F:arylsulfatase activity"/>
    <property type="evidence" value="ECO:0007669"/>
    <property type="project" value="TreeGrafter"/>
</dbReference>
<dbReference type="GO" id="GO:0046872">
    <property type="term" value="F:metal ion binding"/>
    <property type="evidence" value="ECO:0007669"/>
    <property type="project" value="UniProtKB-KW"/>
</dbReference>
<evidence type="ECO:0000259" key="5">
    <source>
        <dbReference type="Pfam" id="PF00884"/>
    </source>
</evidence>
<keyword evidence="2" id="KW-0479">Metal-binding</keyword>
<dbReference type="InterPro" id="IPR000917">
    <property type="entry name" value="Sulfatase_N"/>
</dbReference>
<dbReference type="Proteomes" id="UP000533306">
    <property type="component" value="Unassembled WGS sequence"/>
</dbReference>
<feature type="domain" description="Sulfatase N-terminal" evidence="5">
    <location>
        <begin position="6"/>
        <end position="342"/>
    </location>
</feature>
<keyword evidence="4" id="KW-0106">Calcium</keyword>
<evidence type="ECO:0000313" key="7">
    <source>
        <dbReference type="Proteomes" id="UP000533306"/>
    </source>
</evidence>
<reference evidence="6 7" key="1">
    <citation type="submission" date="2020-08" db="EMBL/GenBank/DDBJ databases">
        <title>Genomic Encyclopedia of Type Strains, Phase IV (KMG-IV): sequencing the most valuable type-strain genomes for metagenomic binning, comparative biology and taxonomic classification.</title>
        <authorList>
            <person name="Goeker M."/>
        </authorList>
    </citation>
    <scope>NUCLEOTIDE SEQUENCE [LARGE SCALE GENOMIC DNA]</scope>
    <source>
        <strain evidence="6 7">DSM 11099</strain>
    </source>
</reference>
<dbReference type="PANTHER" id="PTHR42693:SF53">
    <property type="entry name" value="ENDO-4-O-SULFATASE"/>
    <property type="match status" value="1"/>
</dbReference>
<evidence type="ECO:0000256" key="2">
    <source>
        <dbReference type="ARBA" id="ARBA00022723"/>
    </source>
</evidence>
<keyword evidence="7" id="KW-1185">Reference proteome</keyword>
<proteinExistence type="inferred from homology"/>
<evidence type="ECO:0000313" key="6">
    <source>
        <dbReference type="EMBL" id="MBB6011766.1"/>
    </source>
</evidence>
<sequence length="477" mass="52733">MARPRPNILMIVSDDQGHWAMKNAGTPEIHTPNLDELARNGKRLDALYCVSPVCSPARASLLTGRIPSTHGVHDWIRAGNAAIETEFHNRLIRYLDRHRTFVEILAANGYVCGLSGKWHLGNTHEPHRGFSYWQAYATGGGSYQSAAMIRNGEVHLEHGYLTDIITANALTFIDRQQGSDPWYLSVHYTAPHAPWEEAEHKPEDYRRYYPGCAFASLPAPPMHPGFYDPAKFPEDEDARRRILAGYFAAVTAMDRGIGILLEALERSGQLEDTLVIFTSDNGMNMGHHGIYGKGNGTFPQNLLETSVKVPGIFMQRSRIAPGTLDGLYSHYDFLPTILSWAGLGDQIPAGLPGRDIGAVLASDAPEEDAYVVVFDEYGPNRMIREGRWKYIHRYAGGSCELYDLAADPGEERNLAADPDRTAVVAGLLARMSEWFARYGTSQMDGSRLPVMGGGQIDRVGGQGVDGAIFVDHQDRLH</sequence>
<evidence type="ECO:0000256" key="1">
    <source>
        <dbReference type="ARBA" id="ARBA00008779"/>
    </source>
</evidence>
<accession>A0A7W9S0D0</accession>
<comment type="caution">
    <text evidence="6">The sequence shown here is derived from an EMBL/GenBank/DDBJ whole genome shotgun (WGS) entry which is preliminary data.</text>
</comment>
<evidence type="ECO:0000256" key="3">
    <source>
        <dbReference type="ARBA" id="ARBA00022801"/>
    </source>
</evidence>
<dbReference type="SUPFAM" id="SSF53649">
    <property type="entry name" value="Alkaline phosphatase-like"/>
    <property type="match status" value="1"/>
</dbReference>
<dbReference type="EMBL" id="JACHEU010000001">
    <property type="protein sequence ID" value="MBB6011766.1"/>
    <property type="molecule type" value="Genomic_DNA"/>
</dbReference>
<keyword evidence="3" id="KW-0378">Hydrolase</keyword>
<dbReference type="InterPro" id="IPR050738">
    <property type="entry name" value="Sulfatase"/>
</dbReference>
<evidence type="ECO:0000256" key="4">
    <source>
        <dbReference type="ARBA" id="ARBA00022837"/>
    </source>
</evidence>